<keyword evidence="4" id="KW-1185">Reference proteome</keyword>
<dbReference type="InterPro" id="IPR011991">
    <property type="entry name" value="ArsR-like_HTH"/>
</dbReference>
<dbReference type="AlphaFoldDB" id="A0A4R2H145"/>
<feature type="domain" description="HTH arsR-type" evidence="2">
    <location>
        <begin position="7"/>
        <end position="103"/>
    </location>
</feature>
<evidence type="ECO:0000313" key="4">
    <source>
        <dbReference type="Proteomes" id="UP000294508"/>
    </source>
</evidence>
<reference evidence="3 4" key="1">
    <citation type="journal article" date="2015" name="Stand. Genomic Sci.">
        <title>Genomic Encyclopedia of Bacterial and Archaeal Type Strains, Phase III: the genomes of soil and plant-associated and newly described type strains.</title>
        <authorList>
            <person name="Whitman W.B."/>
            <person name="Woyke T."/>
            <person name="Klenk H.P."/>
            <person name="Zhou Y."/>
            <person name="Lilburn T.G."/>
            <person name="Beck B.J."/>
            <person name="De Vos P."/>
            <person name="Vandamme P."/>
            <person name="Eisen J.A."/>
            <person name="Garrity G."/>
            <person name="Hugenholtz P."/>
            <person name="Kyrpides N.C."/>
        </authorList>
    </citation>
    <scope>NUCLEOTIDE SEQUENCE [LARGE SCALE GENOMIC DNA]</scope>
    <source>
        <strain evidence="3 4">VKM Ac-2572</strain>
    </source>
</reference>
<accession>A0A4R2H145</accession>
<dbReference type="Proteomes" id="UP000294508">
    <property type="component" value="Unassembled WGS sequence"/>
</dbReference>
<dbReference type="Pfam" id="PF12840">
    <property type="entry name" value="HTH_20"/>
    <property type="match status" value="1"/>
</dbReference>
<dbReference type="GO" id="GO:0003700">
    <property type="term" value="F:DNA-binding transcription factor activity"/>
    <property type="evidence" value="ECO:0007669"/>
    <property type="project" value="InterPro"/>
</dbReference>
<dbReference type="CDD" id="cd00090">
    <property type="entry name" value="HTH_ARSR"/>
    <property type="match status" value="1"/>
</dbReference>
<dbReference type="RefSeq" id="WP_132214839.1">
    <property type="nucleotide sequence ID" value="NZ_SLWN01000018.1"/>
</dbReference>
<dbReference type="SMART" id="SM00418">
    <property type="entry name" value="HTH_ARSR"/>
    <property type="match status" value="1"/>
</dbReference>
<dbReference type="InterPro" id="IPR001845">
    <property type="entry name" value="HTH_ArsR_DNA-bd_dom"/>
</dbReference>
<dbReference type="EMBL" id="SLWN01000018">
    <property type="protein sequence ID" value="TCO17303.1"/>
    <property type="molecule type" value="Genomic_DNA"/>
</dbReference>
<gene>
    <name evidence="3" type="ORF">EV652_118131</name>
</gene>
<dbReference type="SUPFAM" id="SSF46785">
    <property type="entry name" value="Winged helix' DNA-binding domain"/>
    <property type="match status" value="1"/>
</dbReference>
<evidence type="ECO:0000259" key="2">
    <source>
        <dbReference type="SMART" id="SM00418"/>
    </source>
</evidence>
<organism evidence="3 4">
    <name type="scientific">Kribbella steppae</name>
    <dbReference type="NCBI Taxonomy" id="2512223"/>
    <lineage>
        <taxon>Bacteria</taxon>
        <taxon>Bacillati</taxon>
        <taxon>Actinomycetota</taxon>
        <taxon>Actinomycetes</taxon>
        <taxon>Propionibacteriales</taxon>
        <taxon>Kribbellaceae</taxon>
        <taxon>Kribbella</taxon>
    </lineage>
</organism>
<sequence length="175" mass="19956">MTGDDIKDLRAVAHPVRLRILSLLTGSAMSAAEVARELDLTHANASYHLRLLLDSGTIVEAGEERIRGGVAKRYRYPHEARGQRRPRATTESKVAEVRALARELERRMRQRRARTPSHLSDLDGWVPPEVWERVRELLMEASALMHDHNQPPRTPGTVHVSATSWTFQMTRKARR</sequence>
<dbReference type="PRINTS" id="PR00778">
    <property type="entry name" value="HTHARSR"/>
</dbReference>
<name>A0A4R2H145_9ACTN</name>
<feature type="coiled-coil region" evidence="1">
    <location>
        <begin position="87"/>
        <end position="114"/>
    </location>
</feature>
<keyword evidence="1" id="KW-0175">Coiled coil</keyword>
<evidence type="ECO:0000313" key="3">
    <source>
        <dbReference type="EMBL" id="TCO17303.1"/>
    </source>
</evidence>
<dbReference type="InterPro" id="IPR036390">
    <property type="entry name" value="WH_DNA-bd_sf"/>
</dbReference>
<comment type="caution">
    <text evidence="3">The sequence shown here is derived from an EMBL/GenBank/DDBJ whole genome shotgun (WGS) entry which is preliminary data.</text>
</comment>
<protein>
    <submittedName>
        <fullName evidence="3">Helix-turn-helix protein</fullName>
    </submittedName>
</protein>
<proteinExistence type="predicted"/>
<dbReference type="Gene3D" id="1.10.10.10">
    <property type="entry name" value="Winged helix-like DNA-binding domain superfamily/Winged helix DNA-binding domain"/>
    <property type="match status" value="1"/>
</dbReference>
<dbReference type="InterPro" id="IPR036388">
    <property type="entry name" value="WH-like_DNA-bd_sf"/>
</dbReference>
<evidence type="ECO:0000256" key="1">
    <source>
        <dbReference type="SAM" id="Coils"/>
    </source>
</evidence>
<dbReference type="OrthoDB" id="4158481at2"/>